<protein>
    <recommendedName>
        <fullName evidence="3">Lysozyme</fullName>
        <ecNumber evidence="3">3.2.1.17</ecNumber>
    </recommendedName>
</protein>
<proteinExistence type="inferred from homology"/>
<reference evidence="4 5" key="1">
    <citation type="submission" date="2020-08" db="EMBL/GenBank/DDBJ databases">
        <title>Genomic Encyclopedia of Type Strains, Phase IV (KMG-IV): sequencing the most valuable type-strain genomes for metagenomic binning, comparative biology and taxonomic classification.</title>
        <authorList>
            <person name="Goeker M."/>
        </authorList>
    </citation>
    <scope>NUCLEOTIDE SEQUENCE [LARGE SCALE GENOMIC DNA]</scope>
    <source>
        <strain evidence="4 5">DSM 18233</strain>
    </source>
</reference>
<dbReference type="AlphaFoldDB" id="A0A840R8G9"/>
<comment type="catalytic activity">
    <reaction evidence="3">
        <text>Hydrolysis of (1-&gt;4)-beta-linkages between N-acetylmuramic acid and N-acetyl-D-glucosamine residues in a peptidoglycan and between N-acetyl-D-glucosamine residues in chitodextrins.</text>
        <dbReference type="EC" id="3.2.1.17"/>
    </reaction>
</comment>
<organism evidence="4 5">
    <name type="scientific">Silvimonas terrae</name>
    <dbReference type="NCBI Taxonomy" id="300266"/>
    <lineage>
        <taxon>Bacteria</taxon>
        <taxon>Pseudomonadati</taxon>
        <taxon>Pseudomonadota</taxon>
        <taxon>Betaproteobacteria</taxon>
        <taxon>Neisseriales</taxon>
        <taxon>Chitinibacteraceae</taxon>
        <taxon>Silvimonas</taxon>
    </lineage>
</organism>
<comment type="caution">
    <text evidence="4">The sequence shown here is derived from an EMBL/GenBank/DDBJ whole genome shotgun (WGS) entry which is preliminary data.</text>
</comment>
<dbReference type="GO" id="GO:0031640">
    <property type="term" value="P:killing of cells of another organism"/>
    <property type="evidence" value="ECO:0007669"/>
    <property type="project" value="UniProtKB-KW"/>
</dbReference>
<keyword evidence="3 4" id="KW-0326">Glycosidase</keyword>
<dbReference type="InterPro" id="IPR052619">
    <property type="entry name" value="Phage_lysozyme-like"/>
</dbReference>
<dbReference type="InterPro" id="IPR002196">
    <property type="entry name" value="Glyco_hydro_24"/>
</dbReference>
<dbReference type="GO" id="GO:0009253">
    <property type="term" value="P:peptidoglycan catabolic process"/>
    <property type="evidence" value="ECO:0007669"/>
    <property type="project" value="InterPro"/>
</dbReference>
<dbReference type="PANTHER" id="PTHR37406">
    <property type="entry name" value="T4-TYPE LYSOZYME 1-RELATED"/>
    <property type="match status" value="1"/>
</dbReference>
<gene>
    <name evidence="4" type="ORF">HNQ50_000325</name>
</gene>
<dbReference type="EMBL" id="JACHHN010000001">
    <property type="protein sequence ID" value="MBB5189615.1"/>
    <property type="molecule type" value="Genomic_DNA"/>
</dbReference>
<keyword evidence="3 4" id="KW-0378">Hydrolase</keyword>
<dbReference type="Gene3D" id="1.10.530.40">
    <property type="match status" value="1"/>
</dbReference>
<evidence type="ECO:0000256" key="2">
    <source>
        <dbReference type="ARBA" id="ARBA00022638"/>
    </source>
</evidence>
<dbReference type="GO" id="GO:0003796">
    <property type="term" value="F:lysozyme activity"/>
    <property type="evidence" value="ECO:0007669"/>
    <property type="project" value="UniProtKB-EC"/>
</dbReference>
<dbReference type="EC" id="3.2.1.17" evidence="3"/>
<keyword evidence="1 3" id="KW-0929">Antimicrobial</keyword>
<sequence>MILNLMIAELRRDEGVKYTRYLDTKGIPTTGVGHNLQAKPLPPGWTYPLNDTQVNQLLSTDLQDIFSGLDARLPWWRKLDEVRQRVITNMAFNLGVDGLIQFKNTLAAVQRGDYTAAANGMQASAWFVQVGARAQRLVQAMQTGVMPAA</sequence>
<dbReference type="GO" id="GO:0016998">
    <property type="term" value="P:cell wall macromolecule catabolic process"/>
    <property type="evidence" value="ECO:0007669"/>
    <property type="project" value="InterPro"/>
</dbReference>
<name>A0A840R8G9_9NEIS</name>
<dbReference type="InterPro" id="IPR023347">
    <property type="entry name" value="Lysozyme_dom_sf"/>
</dbReference>
<dbReference type="RefSeq" id="WP_184096874.1">
    <property type="nucleotide sequence ID" value="NZ_JACHHN010000001.1"/>
</dbReference>
<dbReference type="InterPro" id="IPR023346">
    <property type="entry name" value="Lysozyme-like_dom_sf"/>
</dbReference>
<evidence type="ECO:0000256" key="3">
    <source>
        <dbReference type="RuleBase" id="RU003788"/>
    </source>
</evidence>
<evidence type="ECO:0000313" key="5">
    <source>
        <dbReference type="Proteomes" id="UP000543030"/>
    </source>
</evidence>
<dbReference type="PANTHER" id="PTHR37406:SF1">
    <property type="entry name" value="T4-TYPE LYSOZYME 1-RELATED"/>
    <property type="match status" value="1"/>
</dbReference>
<evidence type="ECO:0000313" key="4">
    <source>
        <dbReference type="EMBL" id="MBB5189615.1"/>
    </source>
</evidence>
<comment type="similarity">
    <text evidence="3">Belongs to the glycosyl hydrolase 24 family.</text>
</comment>
<dbReference type="Proteomes" id="UP000543030">
    <property type="component" value="Unassembled WGS sequence"/>
</dbReference>
<evidence type="ECO:0000256" key="1">
    <source>
        <dbReference type="ARBA" id="ARBA00022529"/>
    </source>
</evidence>
<keyword evidence="5" id="KW-1185">Reference proteome</keyword>
<accession>A0A840R8G9</accession>
<dbReference type="Pfam" id="PF00959">
    <property type="entry name" value="Phage_lysozyme"/>
    <property type="match status" value="1"/>
</dbReference>
<dbReference type="GO" id="GO:0042742">
    <property type="term" value="P:defense response to bacterium"/>
    <property type="evidence" value="ECO:0007669"/>
    <property type="project" value="UniProtKB-KW"/>
</dbReference>
<keyword evidence="2 3" id="KW-0081">Bacteriolytic enzyme</keyword>
<dbReference type="SUPFAM" id="SSF53955">
    <property type="entry name" value="Lysozyme-like"/>
    <property type="match status" value="1"/>
</dbReference>